<dbReference type="CDD" id="cd22157">
    <property type="entry name" value="F-box_AtFBW1-like"/>
    <property type="match status" value="1"/>
</dbReference>
<dbReference type="PANTHER" id="PTHR24414">
    <property type="entry name" value="F-BOX/KELCH-REPEAT PROTEIN SKIP4"/>
    <property type="match status" value="1"/>
</dbReference>
<proteinExistence type="predicted"/>
<dbReference type="PROSITE" id="PS50181">
    <property type="entry name" value="FBOX"/>
    <property type="match status" value="1"/>
</dbReference>
<gene>
    <name evidence="5" type="ORF">Cgig2_020217</name>
</gene>
<evidence type="ECO:0000313" key="6">
    <source>
        <dbReference type="Proteomes" id="UP001153076"/>
    </source>
</evidence>
<sequence length="798" mass="89663">MGERERESCNSRHFSRCLMKSCFPNPTTTTVPSHSSVIAHNNPIPIIKTPNQIKPKFSKTSSKSSLSSLPDDILIEILSRVPLSSLPSLSAVCRRWCHLLDSPSFLFLRRKRHSLLHPTLFAFSLSLSPPSSFTFSTLRLLLDPSWTVSHSDAVFAPAIDADLSHARLAALGRRIYFISRSASAIFDPWTGSVRTRSGPMFSRKRFAAAAVGGRIYVAGGSARTAAVEEYEPETDEWRVVADAPRKRYGCIGVGVDGIFYVIGGLKIGCASDPRAVAGAEARLYASSMDLYDVASRGWLRSRAVPGGGCVVAACGAHGHVYVLASHAVELSFWRFNAARKRAGHDGINAGFGEWCRMRGPPLPAQVRVDGTVRFTCIGVQDKVVLIQVMGCIDDLLRRSGRNIRGYKEGLVLIFDCATEEWCRGPDLPELLQRPAWSPVHRSAISAPPPSPPTPTTESPTRLRRQPTHSSPDLLMKHFCCPHRIADSYFLVVGQPPPTSQPHWLWPWCFFYSSWLQFLSPSQQYPFPFQAPVDRRWFLPTGNANACRMERPTRVFGDMLDAYIPKKFWRKSGRKYGFIRFADIKEGLKAIEHMNGKIIGDCKLQVTLARFQKRFPRRKQSNSTPKKPGWKWILKVINVLNQDTSAPYKQALLSCPNGSSANEAVEEDVYEGLSDNNKQLLNLLIILTFTQFMLESSPSKFQVVDHILRMEERLIAPYTRLIVSSKWSFNSMKKVRDVNFSTRVGRVASNYDSSTPTEIVNEALDFRKRLDISIIRDETLTTRRNHKKFEKRVGKQTTN</sequence>
<dbReference type="Pfam" id="PF01344">
    <property type="entry name" value="Kelch_1"/>
    <property type="match status" value="1"/>
</dbReference>
<reference evidence="5" key="1">
    <citation type="submission" date="2022-04" db="EMBL/GenBank/DDBJ databases">
        <title>Carnegiea gigantea Genome sequencing and assembly v2.</title>
        <authorList>
            <person name="Copetti D."/>
            <person name="Sanderson M.J."/>
            <person name="Burquez A."/>
            <person name="Wojciechowski M.F."/>
        </authorList>
    </citation>
    <scope>NUCLEOTIDE SEQUENCE</scope>
    <source>
        <strain evidence="5">SGP5-SGP5p</strain>
        <tissue evidence="5">Aerial part</tissue>
    </source>
</reference>
<dbReference type="AlphaFoldDB" id="A0A9Q1KWW6"/>
<dbReference type="InterPro" id="IPR036047">
    <property type="entry name" value="F-box-like_dom_sf"/>
</dbReference>
<evidence type="ECO:0008006" key="7">
    <source>
        <dbReference type="Google" id="ProtNLM"/>
    </source>
</evidence>
<dbReference type="EMBL" id="JAKOGI010000014">
    <property type="protein sequence ID" value="KAJ8450580.1"/>
    <property type="molecule type" value="Genomic_DNA"/>
</dbReference>
<dbReference type="SMART" id="SM00256">
    <property type="entry name" value="FBOX"/>
    <property type="match status" value="1"/>
</dbReference>
<feature type="domain" description="F-box" evidence="4">
    <location>
        <begin position="63"/>
        <end position="110"/>
    </location>
</feature>
<dbReference type="PANTHER" id="PTHR24414:SF60">
    <property type="entry name" value="OS03G0415400 PROTEIN"/>
    <property type="match status" value="1"/>
</dbReference>
<protein>
    <recommendedName>
        <fullName evidence="7">F-box domain-containing protein</fullName>
    </recommendedName>
</protein>
<dbReference type="Gene3D" id="2.120.10.80">
    <property type="entry name" value="Kelch-type beta propeller"/>
    <property type="match status" value="1"/>
</dbReference>
<dbReference type="Proteomes" id="UP001153076">
    <property type="component" value="Unassembled WGS sequence"/>
</dbReference>
<comment type="caution">
    <text evidence="5">The sequence shown here is derived from an EMBL/GenBank/DDBJ whole genome shotgun (WGS) entry which is preliminary data.</text>
</comment>
<accession>A0A9Q1KWW6</accession>
<dbReference type="Pfam" id="PF00076">
    <property type="entry name" value="RRM_1"/>
    <property type="match status" value="1"/>
</dbReference>
<dbReference type="InterPro" id="IPR000504">
    <property type="entry name" value="RRM_dom"/>
</dbReference>
<evidence type="ECO:0000313" key="5">
    <source>
        <dbReference type="EMBL" id="KAJ8450580.1"/>
    </source>
</evidence>
<dbReference type="GO" id="GO:0003723">
    <property type="term" value="F:RNA binding"/>
    <property type="evidence" value="ECO:0007669"/>
    <property type="project" value="UniProtKB-UniRule"/>
</dbReference>
<evidence type="ECO:0000259" key="3">
    <source>
        <dbReference type="PROSITE" id="PS50102"/>
    </source>
</evidence>
<dbReference type="Gene3D" id="3.30.70.330">
    <property type="match status" value="1"/>
</dbReference>
<dbReference type="OrthoDB" id="45365at2759"/>
<dbReference type="SUPFAM" id="SSF117281">
    <property type="entry name" value="Kelch motif"/>
    <property type="match status" value="1"/>
</dbReference>
<dbReference type="PROSITE" id="PS50102">
    <property type="entry name" value="RRM"/>
    <property type="match status" value="1"/>
</dbReference>
<keyword evidence="6" id="KW-1185">Reference proteome</keyword>
<evidence type="ECO:0000256" key="1">
    <source>
        <dbReference type="PROSITE-ProRule" id="PRU00176"/>
    </source>
</evidence>
<feature type="region of interest" description="Disordered" evidence="2">
    <location>
        <begin position="440"/>
        <end position="470"/>
    </location>
</feature>
<dbReference type="InterPro" id="IPR001810">
    <property type="entry name" value="F-box_dom"/>
</dbReference>
<evidence type="ECO:0000259" key="4">
    <source>
        <dbReference type="PROSITE" id="PS50181"/>
    </source>
</evidence>
<organism evidence="5 6">
    <name type="scientific">Carnegiea gigantea</name>
    <dbReference type="NCBI Taxonomy" id="171969"/>
    <lineage>
        <taxon>Eukaryota</taxon>
        <taxon>Viridiplantae</taxon>
        <taxon>Streptophyta</taxon>
        <taxon>Embryophyta</taxon>
        <taxon>Tracheophyta</taxon>
        <taxon>Spermatophyta</taxon>
        <taxon>Magnoliopsida</taxon>
        <taxon>eudicotyledons</taxon>
        <taxon>Gunneridae</taxon>
        <taxon>Pentapetalae</taxon>
        <taxon>Caryophyllales</taxon>
        <taxon>Cactineae</taxon>
        <taxon>Cactaceae</taxon>
        <taxon>Cactoideae</taxon>
        <taxon>Echinocereeae</taxon>
        <taxon>Carnegiea</taxon>
    </lineage>
</organism>
<dbReference type="Pfam" id="PF00646">
    <property type="entry name" value="F-box"/>
    <property type="match status" value="1"/>
</dbReference>
<dbReference type="SUPFAM" id="SSF54928">
    <property type="entry name" value="RNA-binding domain, RBD"/>
    <property type="match status" value="1"/>
</dbReference>
<dbReference type="InterPro" id="IPR035979">
    <property type="entry name" value="RBD_domain_sf"/>
</dbReference>
<name>A0A9Q1KWW6_9CARY</name>
<feature type="domain" description="RRM" evidence="3">
    <location>
        <begin position="538"/>
        <end position="610"/>
    </location>
</feature>
<dbReference type="SUPFAM" id="SSF81383">
    <property type="entry name" value="F-box domain"/>
    <property type="match status" value="1"/>
</dbReference>
<dbReference type="InterPro" id="IPR006652">
    <property type="entry name" value="Kelch_1"/>
</dbReference>
<dbReference type="InterPro" id="IPR012677">
    <property type="entry name" value="Nucleotide-bd_a/b_plait_sf"/>
</dbReference>
<dbReference type="InterPro" id="IPR015915">
    <property type="entry name" value="Kelch-typ_b-propeller"/>
</dbReference>
<dbReference type="SMART" id="SM00612">
    <property type="entry name" value="Kelch"/>
    <property type="match status" value="1"/>
</dbReference>
<dbReference type="CDD" id="cd00590">
    <property type="entry name" value="RRM_SF"/>
    <property type="match status" value="1"/>
</dbReference>
<dbReference type="Gene3D" id="1.20.1280.50">
    <property type="match status" value="1"/>
</dbReference>
<keyword evidence="1" id="KW-0694">RNA-binding</keyword>
<dbReference type="InterPro" id="IPR050354">
    <property type="entry name" value="F-box/kelch-repeat_ARATH"/>
</dbReference>
<evidence type="ECO:0000256" key="2">
    <source>
        <dbReference type="SAM" id="MobiDB-lite"/>
    </source>
</evidence>